<evidence type="ECO:0000313" key="1">
    <source>
        <dbReference type="EMBL" id="SMG13739.1"/>
    </source>
</evidence>
<dbReference type="STRING" id="1028.SAMN05661096_00622"/>
<sequence length="53" mass="6345">MIKLALTFSLLNRVVIPFFERFCKPYFQGLLTYYKQYGNVDYATIYLNNRIAI</sequence>
<proteinExistence type="predicted"/>
<organism evidence="1 2">
    <name type="scientific">Marivirga sericea</name>
    <dbReference type="NCBI Taxonomy" id="1028"/>
    <lineage>
        <taxon>Bacteria</taxon>
        <taxon>Pseudomonadati</taxon>
        <taxon>Bacteroidota</taxon>
        <taxon>Cytophagia</taxon>
        <taxon>Cytophagales</taxon>
        <taxon>Marivirgaceae</taxon>
        <taxon>Marivirga</taxon>
    </lineage>
</organism>
<keyword evidence="2" id="KW-1185">Reference proteome</keyword>
<dbReference type="Proteomes" id="UP000193804">
    <property type="component" value="Unassembled WGS sequence"/>
</dbReference>
<accession>A0A1X7IG61</accession>
<evidence type="ECO:0000313" key="2">
    <source>
        <dbReference type="Proteomes" id="UP000193804"/>
    </source>
</evidence>
<protein>
    <submittedName>
        <fullName evidence="1">Uncharacterized protein</fullName>
    </submittedName>
</protein>
<gene>
    <name evidence="1" type="ORF">SAMN05661096_00622</name>
</gene>
<reference evidence="2" key="1">
    <citation type="submission" date="2017-04" db="EMBL/GenBank/DDBJ databases">
        <authorList>
            <person name="Varghese N."/>
            <person name="Submissions S."/>
        </authorList>
    </citation>
    <scope>NUCLEOTIDE SEQUENCE [LARGE SCALE GENOMIC DNA]</scope>
    <source>
        <strain evidence="2">DSM 4125</strain>
    </source>
</reference>
<dbReference type="EMBL" id="FXAW01000001">
    <property type="protein sequence ID" value="SMG13739.1"/>
    <property type="molecule type" value="Genomic_DNA"/>
</dbReference>
<dbReference type="AlphaFoldDB" id="A0A1X7IG61"/>
<name>A0A1X7IG61_9BACT</name>